<organism evidence="1">
    <name type="scientific">Siphoviridae sp. ctOow3</name>
    <dbReference type="NCBI Taxonomy" id="2826315"/>
    <lineage>
        <taxon>Viruses</taxon>
        <taxon>Duplodnaviria</taxon>
        <taxon>Heunggongvirae</taxon>
        <taxon>Uroviricota</taxon>
        <taxon>Caudoviricetes</taxon>
    </lineage>
</organism>
<evidence type="ECO:0000313" key="1">
    <source>
        <dbReference type="EMBL" id="DAE24375.1"/>
    </source>
</evidence>
<reference evidence="1" key="1">
    <citation type="journal article" date="2021" name="Proc. Natl. Acad. Sci. U.S.A.">
        <title>A Catalog of Tens of Thousands of Viruses from Human Metagenomes Reveals Hidden Associations with Chronic Diseases.</title>
        <authorList>
            <person name="Tisza M.J."/>
            <person name="Buck C.B."/>
        </authorList>
    </citation>
    <scope>NUCLEOTIDE SEQUENCE</scope>
    <source>
        <strain evidence="1">CtOow3</strain>
    </source>
</reference>
<proteinExistence type="predicted"/>
<dbReference type="EMBL" id="BK015773">
    <property type="protein sequence ID" value="DAE24375.1"/>
    <property type="molecule type" value="Genomic_DNA"/>
</dbReference>
<accession>A0A8S5QYN4</accession>
<name>A0A8S5QYN4_9CAUD</name>
<sequence length="101" mass="11818">MKTPHRITLVRGSGVAKYNPVTDTYENQAEQSEIVPCFVNFIQKAKVFELYGNRFDVVMICRFQQEQKPFLYAIYDGYKYEQIDSVEASKNAVRLKRTVRV</sequence>
<protein>
    <submittedName>
        <fullName evidence="1">Head closure knob</fullName>
    </submittedName>
</protein>